<feature type="compositionally biased region" description="Basic residues" evidence="1">
    <location>
        <begin position="40"/>
        <end position="50"/>
    </location>
</feature>
<proteinExistence type="predicted"/>
<evidence type="ECO:0000313" key="2">
    <source>
        <dbReference type="EMBL" id="GGI00774.1"/>
    </source>
</evidence>
<protein>
    <submittedName>
        <fullName evidence="2">Uncharacterized protein</fullName>
    </submittedName>
</protein>
<evidence type="ECO:0000313" key="3">
    <source>
        <dbReference type="Proteomes" id="UP000643279"/>
    </source>
</evidence>
<feature type="region of interest" description="Disordered" evidence="1">
    <location>
        <begin position="40"/>
        <end position="75"/>
    </location>
</feature>
<gene>
    <name evidence="2" type="ORF">GCM10007170_38690</name>
</gene>
<accession>A0ABQ2AXJ0</accession>
<reference evidence="3" key="1">
    <citation type="journal article" date="2019" name="Int. J. Syst. Evol. Microbiol.">
        <title>The Global Catalogue of Microorganisms (GCM) 10K type strain sequencing project: providing services to taxonomists for standard genome sequencing and annotation.</title>
        <authorList>
            <consortium name="The Broad Institute Genomics Platform"/>
            <consortium name="The Broad Institute Genome Sequencing Center for Infectious Disease"/>
            <person name="Wu L."/>
            <person name="Ma J."/>
        </authorList>
    </citation>
    <scope>NUCLEOTIDE SEQUENCE [LARGE SCALE GENOMIC DNA]</scope>
    <source>
        <strain evidence="3">CGMCC 1.12778</strain>
    </source>
</reference>
<name>A0ABQ2AXJ0_9MICC</name>
<feature type="compositionally biased region" description="Basic and acidic residues" evidence="1">
    <location>
        <begin position="61"/>
        <end position="75"/>
    </location>
</feature>
<dbReference type="Proteomes" id="UP000643279">
    <property type="component" value="Unassembled WGS sequence"/>
</dbReference>
<evidence type="ECO:0000256" key="1">
    <source>
        <dbReference type="SAM" id="MobiDB-lite"/>
    </source>
</evidence>
<dbReference type="EMBL" id="BMFW01000029">
    <property type="protein sequence ID" value="GGI00774.1"/>
    <property type="molecule type" value="Genomic_DNA"/>
</dbReference>
<sequence length="75" mass="8752">MIQYHQIHFPLLESPGDLDEVFQRPPEPIDFRHYQGMGKIRRRQGTRRCRGGSGTACGAARKKEQPSPEYRDQLR</sequence>
<comment type="caution">
    <text evidence="2">The sequence shown here is derived from an EMBL/GenBank/DDBJ whole genome shotgun (WGS) entry which is preliminary data.</text>
</comment>
<keyword evidence="3" id="KW-1185">Reference proteome</keyword>
<organism evidence="2 3">
    <name type="scientific">Arthrobacter liuii</name>
    <dbReference type="NCBI Taxonomy" id="1476996"/>
    <lineage>
        <taxon>Bacteria</taxon>
        <taxon>Bacillati</taxon>
        <taxon>Actinomycetota</taxon>
        <taxon>Actinomycetes</taxon>
        <taxon>Micrococcales</taxon>
        <taxon>Micrococcaceae</taxon>
        <taxon>Arthrobacter</taxon>
    </lineage>
</organism>